<keyword evidence="7" id="KW-0862">Zinc</keyword>
<accession>A0ABT3A742</accession>
<gene>
    <name evidence="13" type="ORF">OE749_05330</name>
</gene>
<comment type="subcellular location">
    <subcellularLocation>
        <location evidence="1">Cell membrane</location>
        <topology evidence="1">Multi-pass membrane protein</topology>
    </subcellularLocation>
</comment>
<keyword evidence="11" id="KW-0175">Coiled coil</keyword>
<protein>
    <submittedName>
        <fullName evidence="13">Zinc transporter ZntB</fullName>
    </submittedName>
</protein>
<comment type="caution">
    <text evidence="13">The sequence shown here is derived from an EMBL/GenBank/DDBJ whole genome shotgun (WGS) entry which is preliminary data.</text>
</comment>
<reference evidence="13 14" key="1">
    <citation type="submission" date="2022-10" db="EMBL/GenBank/DDBJ databases">
        <title>Aestuariibacter sp. AA17 isolated from Montipora capitata coral fragment.</title>
        <authorList>
            <person name="Emsley S.A."/>
            <person name="Pfannmuller K.M."/>
            <person name="Loughran R.M."/>
            <person name="Shlafstein M."/>
            <person name="Papke E."/>
            <person name="Saw J.H."/>
            <person name="Ushijima B."/>
            <person name="Videau P."/>
        </authorList>
    </citation>
    <scope>NUCLEOTIDE SEQUENCE [LARGE SCALE GENOMIC DNA]</scope>
    <source>
        <strain evidence="13 14">AA17</strain>
    </source>
</reference>
<sequence length="329" mass="36558">MLNNTQVTNASVEVTTGFYGLDGKGGAQFSEDYSPNAINTPAIRWLHLQSDSDDTRDILASHNIDDAVIDAVCIEDTRPKAHAFKGGILVYLRAINKNEDAEPEDMVSLRIWLTADTIITTRRTGRGLISIKQIKHALLANEGPASTGEFLSQLVANITDIISSTTDDAEAQIDTLELNLDSDAHARSHLSSVRKRCAALRRYLLPQREALESLSRIQSVFTPEDHGLIKDQYDRLIRYLEDLELVKERAQLLQDEIRNQISDTQGQRLYVLSLVTLVFLPLSFLTGVFGMNVAGLPGTETPNAFIYLSSVMGVIALLITAVMVWKKWF</sequence>
<keyword evidence="5" id="KW-0997">Cell inner membrane</keyword>
<feature type="transmembrane region" description="Helical" evidence="12">
    <location>
        <begin position="304"/>
        <end position="325"/>
    </location>
</feature>
<evidence type="ECO:0000313" key="14">
    <source>
        <dbReference type="Proteomes" id="UP001652504"/>
    </source>
</evidence>
<proteinExistence type="inferred from homology"/>
<feature type="transmembrane region" description="Helical" evidence="12">
    <location>
        <begin position="269"/>
        <end position="292"/>
    </location>
</feature>
<evidence type="ECO:0000256" key="1">
    <source>
        <dbReference type="ARBA" id="ARBA00004651"/>
    </source>
</evidence>
<evidence type="ECO:0000256" key="3">
    <source>
        <dbReference type="ARBA" id="ARBA00022448"/>
    </source>
</evidence>
<evidence type="ECO:0000256" key="4">
    <source>
        <dbReference type="ARBA" id="ARBA00022475"/>
    </source>
</evidence>
<evidence type="ECO:0000256" key="12">
    <source>
        <dbReference type="SAM" id="Phobius"/>
    </source>
</evidence>
<keyword evidence="6 12" id="KW-0812">Transmembrane</keyword>
<dbReference type="SUPFAM" id="SSF144083">
    <property type="entry name" value="Magnesium transport protein CorA, transmembrane region"/>
    <property type="match status" value="1"/>
</dbReference>
<keyword evidence="14" id="KW-1185">Reference proteome</keyword>
<dbReference type="EMBL" id="JAOWKX010000002">
    <property type="protein sequence ID" value="MCV2884107.1"/>
    <property type="molecule type" value="Genomic_DNA"/>
</dbReference>
<dbReference type="Proteomes" id="UP001652504">
    <property type="component" value="Unassembled WGS sequence"/>
</dbReference>
<dbReference type="InterPro" id="IPR045861">
    <property type="entry name" value="CorA_cytoplasmic_dom"/>
</dbReference>
<feature type="coiled-coil region" evidence="11">
    <location>
        <begin position="236"/>
        <end position="263"/>
    </location>
</feature>
<evidence type="ECO:0000256" key="11">
    <source>
        <dbReference type="SAM" id="Coils"/>
    </source>
</evidence>
<evidence type="ECO:0000313" key="13">
    <source>
        <dbReference type="EMBL" id="MCV2884107.1"/>
    </source>
</evidence>
<evidence type="ECO:0000256" key="2">
    <source>
        <dbReference type="ARBA" id="ARBA00009765"/>
    </source>
</evidence>
<evidence type="ECO:0000256" key="9">
    <source>
        <dbReference type="ARBA" id="ARBA00023065"/>
    </source>
</evidence>
<dbReference type="PANTHER" id="PTHR46494">
    <property type="entry name" value="CORA FAMILY METAL ION TRANSPORTER (EUROFUNG)"/>
    <property type="match status" value="1"/>
</dbReference>
<dbReference type="InterPro" id="IPR045863">
    <property type="entry name" value="CorA_TM1_TM2"/>
</dbReference>
<keyword evidence="9" id="KW-0406">Ion transport</keyword>
<comment type="similarity">
    <text evidence="2">Belongs to the CorA metal ion transporter (MIT) (TC 1.A.35) family.</text>
</comment>
<organism evidence="13 14">
    <name type="scientific">Fluctibacter corallii</name>
    <dbReference type="NCBI Taxonomy" id="2984329"/>
    <lineage>
        <taxon>Bacteria</taxon>
        <taxon>Pseudomonadati</taxon>
        <taxon>Pseudomonadota</taxon>
        <taxon>Gammaproteobacteria</taxon>
        <taxon>Alteromonadales</taxon>
        <taxon>Alteromonadaceae</taxon>
        <taxon>Fluctibacter</taxon>
    </lineage>
</organism>
<dbReference type="PANTHER" id="PTHR46494:SF3">
    <property type="entry name" value="ZINC TRANSPORT PROTEIN ZNTB"/>
    <property type="match status" value="1"/>
</dbReference>
<dbReference type="InterPro" id="IPR002523">
    <property type="entry name" value="MgTranspt_CorA/ZnTranspt_ZntB"/>
</dbReference>
<keyword evidence="10 12" id="KW-0472">Membrane</keyword>
<evidence type="ECO:0000256" key="5">
    <source>
        <dbReference type="ARBA" id="ARBA00022519"/>
    </source>
</evidence>
<keyword evidence="4" id="KW-1003">Cell membrane</keyword>
<dbReference type="Pfam" id="PF01544">
    <property type="entry name" value="CorA"/>
    <property type="match status" value="1"/>
</dbReference>
<evidence type="ECO:0000256" key="7">
    <source>
        <dbReference type="ARBA" id="ARBA00022833"/>
    </source>
</evidence>
<dbReference type="RefSeq" id="WP_263711313.1">
    <property type="nucleotide sequence ID" value="NZ_JAOWKX010000002.1"/>
</dbReference>
<keyword evidence="8 12" id="KW-1133">Transmembrane helix</keyword>
<evidence type="ECO:0000256" key="6">
    <source>
        <dbReference type="ARBA" id="ARBA00022692"/>
    </source>
</evidence>
<dbReference type="SUPFAM" id="SSF143865">
    <property type="entry name" value="CorA soluble domain-like"/>
    <property type="match status" value="1"/>
</dbReference>
<dbReference type="Gene3D" id="3.30.460.20">
    <property type="entry name" value="CorA soluble domain-like"/>
    <property type="match status" value="1"/>
</dbReference>
<name>A0ABT3A742_9ALTE</name>
<dbReference type="CDD" id="cd12833">
    <property type="entry name" value="ZntB-like_1"/>
    <property type="match status" value="1"/>
</dbReference>
<keyword evidence="3" id="KW-0813">Transport</keyword>
<evidence type="ECO:0000256" key="10">
    <source>
        <dbReference type="ARBA" id="ARBA00023136"/>
    </source>
</evidence>
<dbReference type="Gene3D" id="1.20.58.340">
    <property type="entry name" value="Magnesium transport protein CorA, transmembrane region"/>
    <property type="match status" value="2"/>
</dbReference>
<evidence type="ECO:0000256" key="8">
    <source>
        <dbReference type="ARBA" id="ARBA00022989"/>
    </source>
</evidence>